<dbReference type="Proteomes" id="UP000562984">
    <property type="component" value="Unassembled WGS sequence"/>
</dbReference>
<dbReference type="Pfam" id="PF07336">
    <property type="entry name" value="ABATE"/>
    <property type="match status" value="1"/>
</dbReference>
<dbReference type="EMBL" id="JABEND010000003">
    <property type="protein sequence ID" value="NNG35721.1"/>
    <property type="molecule type" value="Genomic_DNA"/>
</dbReference>
<dbReference type="PANTHER" id="PTHR35525">
    <property type="entry name" value="BLL6575 PROTEIN"/>
    <property type="match status" value="1"/>
</dbReference>
<dbReference type="InterPro" id="IPR023286">
    <property type="entry name" value="ABATE_dom_sf"/>
</dbReference>
<gene>
    <name evidence="3" type="ORF">HKD39_08350</name>
</gene>
<protein>
    <submittedName>
        <fullName evidence="3">CGNR zinc finger domain-containing protein</fullName>
    </submittedName>
</protein>
<sequence length="200" mass="21787">MGQELFGHDTEFNLQFAAALVNTAPSSGQGGARGPGGAGRSGGHGVDLLASQDELDAFCDRWEVTGSRTHDAAELLAVQRLRPALREAWSLDRDELAGWINNMLHRHRALPQLVRHDGWDYHFHATDADRPVAVRSALDVAMALAELVRAGAQDRLRVCDAGDCDDVFVDLSKNAARRFCSTRCGNRMAAAQSRARRRAG</sequence>
<feature type="compositionally biased region" description="Gly residues" evidence="1">
    <location>
        <begin position="28"/>
        <end position="45"/>
    </location>
</feature>
<dbReference type="InterPro" id="IPR021005">
    <property type="entry name" value="Znf_CGNR"/>
</dbReference>
<comment type="caution">
    <text evidence="3">The sequence shown here is derived from an EMBL/GenBank/DDBJ whole genome shotgun (WGS) entry which is preliminary data.</text>
</comment>
<dbReference type="AlphaFoldDB" id="A0A849A9F9"/>
<dbReference type="PANTHER" id="PTHR35525:SF3">
    <property type="entry name" value="BLL6575 PROTEIN"/>
    <property type="match status" value="1"/>
</dbReference>
<keyword evidence="4" id="KW-1185">Reference proteome</keyword>
<reference evidence="3 4" key="1">
    <citation type="submission" date="2020-05" db="EMBL/GenBank/DDBJ databases">
        <title>Nakamurella sp. DB0629 isolated from air conditioner.</title>
        <authorList>
            <person name="Kim D.H."/>
            <person name="Kim D.-U."/>
        </authorList>
    </citation>
    <scope>NUCLEOTIDE SEQUENCE [LARGE SCALE GENOMIC DNA]</scope>
    <source>
        <strain evidence="3 4">DB0629</strain>
    </source>
</reference>
<evidence type="ECO:0000256" key="1">
    <source>
        <dbReference type="SAM" id="MobiDB-lite"/>
    </source>
</evidence>
<dbReference type="SUPFAM" id="SSF160904">
    <property type="entry name" value="Jann2411-like"/>
    <property type="match status" value="1"/>
</dbReference>
<name>A0A849A9F9_9ACTN</name>
<evidence type="ECO:0000313" key="4">
    <source>
        <dbReference type="Proteomes" id="UP000562984"/>
    </source>
</evidence>
<feature type="domain" description="Zinc finger CGNR" evidence="2">
    <location>
        <begin position="155"/>
        <end position="197"/>
    </location>
</feature>
<dbReference type="Gene3D" id="1.10.3300.10">
    <property type="entry name" value="Jann2411-like domain"/>
    <property type="match status" value="1"/>
</dbReference>
<dbReference type="Pfam" id="PF11706">
    <property type="entry name" value="zf-CGNR"/>
    <property type="match status" value="1"/>
</dbReference>
<evidence type="ECO:0000313" key="3">
    <source>
        <dbReference type="EMBL" id="NNG35721.1"/>
    </source>
</evidence>
<dbReference type="InterPro" id="IPR010852">
    <property type="entry name" value="ABATE"/>
</dbReference>
<accession>A0A849A9F9</accession>
<proteinExistence type="predicted"/>
<evidence type="ECO:0000259" key="2">
    <source>
        <dbReference type="Pfam" id="PF11706"/>
    </source>
</evidence>
<feature type="region of interest" description="Disordered" evidence="1">
    <location>
        <begin position="26"/>
        <end position="46"/>
    </location>
</feature>
<organism evidence="3 4">
    <name type="scientific">Nakamurella aerolata</name>
    <dbReference type="NCBI Taxonomy" id="1656892"/>
    <lineage>
        <taxon>Bacteria</taxon>
        <taxon>Bacillati</taxon>
        <taxon>Actinomycetota</taxon>
        <taxon>Actinomycetes</taxon>
        <taxon>Nakamurellales</taxon>
        <taxon>Nakamurellaceae</taxon>
        <taxon>Nakamurella</taxon>
    </lineage>
</organism>
<dbReference type="RefSeq" id="WP_171199364.1">
    <property type="nucleotide sequence ID" value="NZ_JABEND010000003.1"/>
</dbReference>